<evidence type="ECO:0000313" key="5">
    <source>
        <dbReference type="EMBL" id="KLE01333.1"/>
    </source>
</evidence>
<gene>
    <name evidence="5" type="ORF">AA20_03995</name>
</gene>
<dbReference type="PANTHER" id="PTHR43673">
    <property type="entry name" value="NAD(P)H NITROREDUCTASE YDGI-RELATED"/>
    <property type="match status" value="1"/>
</dbReference>
<dbReference type="SUPFAM" id="SSF55469">
    <property type="entry name" value="FMN-dependent nitroreductase-like"/>
    <property type="match status" value="1"/>
</dbReference>
<dbReference type="Pfam" id="PF00881">
    <property type="entry name" value="Nitroreductase"/>
    <property type="match status" value="1"/>
</dbReference>
<dbReference type="EMBL" id="JAIQ01000070">
    <property type="protein sequence ID" value="KLE01333.1"/>
    <property type="molecule type" value="Genomic_DNA"/>
</dbReference>
<evidence type="ECO:0000256" key="2">
    <source>
        <dbReference type="ARBA" id="ARBA00022857"/>
    </source>
</evidence>
<dbReference type="Gene3D" id="3.40.109.10">
    <property type="entry name" value="NADH Oxidase"/>
    <property type="match status" value="1"/>
</dbReference>
<dbReference type="InterPro" id="IPR033878">
    <property type="entry name" value="NfsB-like"/>
</dbReference>
<dbReference type="CDD" id="cd02149">
    <property type="entry name" value="NfsB-like"/>
    <property type="match status" value="1"/>
</dbReference>
<dbReference type="GO" id="GO:0016491">
    <property type="term" value="F:oxidoreductase activity"/>
    <property type="evidence" value="ECO:0007669"/>
    <property type="project" value="UniProtKB-KW"/>
</dbReference>
<dbReference type="InterPro" id="IPR029479">
    <property type="entry name" value="Nitroreductase"/>
</dbReference>
<keyword evidence="3" id="KW-0560">Oxidoreductase</keyword>
<dbReference type="RefSeq" id="WP_046996421.1">
    <property type="nucleotide sequence ID" value="NZ_JAIQ01000070.1"/>
</dbReference>
<keyword evidence="2" id="KW-0521">NADP</keyword>
<comment type="similarity">
    <text evidence="1">Belongs to the nitroreductase family.</text>
</comment>
<evidence type="ECO:0000256" key="3">
    <source>
        <dbReference type="ARBA" id="ARBA00023002"/>
    </source>
</evidence>
<organism evidence="5 6">
    <name type="scientific">Aliarcobacter butzleri L348</name>
    <dbReference type="NCBI Taxonomy" id="1447256"/>
    <lineage>
        <taxon>Bacteria</taxon>
        <taxon>Pseudomonadati</taxon>
        <taxon>Campylobacterota</taxon>
        <taxon>Epsilonproteobacteria</taxon>
        <taxon>Campylobacterales</taxon>
        <taxon>Arcobacteraceae</taxon>
        <taxon>Aliarcobacter</taxon>
    </lineage>
</organism>
<proteinExistence type="inferred from homology"/>
<dbReference type="AlphaFoldDB" id="A0A0G9KAS3"/>
<dbReference type="InterPro" id="IPR000415">
    <property type="entry name" value="Nitroreductase-like"/>
</dbReference>
<evidence type="ECO:0000313" key="6">
    <source>
        <dbReference type="Proteomes" id="UP000035514"/>
    </source>
</evidence>
<evidence type="ECO:0000256" key="1">
    <source>
        <dbReference type="ARBA" id="ARBA00007118"/>
    </source>
</evidence>
<dbReference type="PATRIC" id="fig|1447256.3.peg.774"/>
<dbReference type="PANTHER" id="PTHR43673:SF10">
    <property type="entry name" value="NADH DEHYDROGENASE_NAD(P)H NITROREDUCTASE XCC3605-RELATED"/>
    <property type="match status" value="1"/>
</dbReference>
<evidence type="ECO:0000259" key="4">
    <source>
        <dbReference type="Pfam" id="PF00881"/>
    </source>
</evidence>
<reference evidence="5 6" key="1">
    <citation type="submission" date="2014-01" db="EMBL/GenBank/DDBJ databases">
        <title>Development of a Comparative Genomic Fingerprinting Assay for High Resolution Genotyping of Arcobacter butzleri.</title>
        <authorList>
            <person name="Webb A.L."/>
            <person name="Inglis G.D."/>
            <person name="Kruczkiewicz P."/>
            <person name="Selinger L.B."/>
            <person name="Taboada E.N."/>
        </authorList>
    </citation>
    <scope>NUCLEOTIDE SEQUENCE [LARGE SCALE GENOMIC DNA]</scope>
    <source>
        <strain evidence="5 6">L348</strain>
    </source>
</reference>
<sequence>MEKTFMEAMDFRHACKIFDETKKISDEDMKFILEAGRKSPSSFGQEGWKFLVITNEELKAKLRPFCWDQPQITTCSHLVIILAAIDAVKPESGVPATRFARREMPQEKKDFYNKLYKDHLTVTKVLDSDENVYSWTARQTYIAAGNMMTAAAIKGIDSCPIEGFDKAKVEEVLGLDTKKFQLSMVLPFGYRINPQSTQMRLPFEEVIEFIK</sequence>
<comment type="caution">
    <text evidence="5">The sequence shown here is derived from an EMBL/GenBank/DDBJ whole genome shotgun (WGS) entry which is preliminary data.</text>
</comment>
<feature type="domain" description="Nitroreductase" evidence="4">
    <location>
        <begin position="11"/>
        <end position="190"/>
    </location>
</feature>
<accession>A0A0G9KAS3</accession>
<name>A0A0G9KAS3_9BACT</name>
<dbReference type="Proteomes" id="UP000035514">
    <property type="component" value="Unassembled WGS sequence"/>
</dbReference>
<protein>
    <submittedName>
        <fullName evidence="5">NAD(P)H-flavin nitroreductase</fullName>
    </submittedName>
</protein>